<comment type="similarity">
    <text evidence="5">Belongs to the SAT4 family.</text>
</comment>
<evidence type="ECO:0000313" key="8">
    <source>
        <dbReference type="EMBL" id="KAF2444071.1"/>
    </source>
</evidence>
<evidence type="ECO:0000256" key="6">
    <source>
        <dbReference type="SAM" id="Phobius"/>
    </source>
</evidence>
<feature type="transmembrane region" description="Helical" evidence="6">
    <location>
        <begin position="235"/>
        <end position="255"/>
    </location>
</feature>
<keyword evidence="3 6" id="KW-1133">Transmembrane helix</keyword>
<feature type="transmembrane region" description="Helical" evidence="6">
    <location>
        <begin position="40"/>
        <end position="59"/>
    </location>
</feature>
<proteinExistence type="inferred from homology"/>
<feature type="transmembrane region" description="Helical" evidence="6">
    <location>
        <begin position="71"/>
        <end position="94"/>
    </location>
</feature>
<keyword evidence="4 6" id="KW-0472">Membrane</keyword>
<dbReference type="PANTHER" id="PTHR33048">
    <property type="entry name" value="PTH11-LIKE INTEGRAL MEMBRANE PROTEIN (AFU_ORTHOLOGUE AFUA_5G11245)"/>
    <property type="match status" value="1"/>
</dbReference>
<evidence type="ECO:0000313" key="9">
    <source>
        <dbReference type="Proteomes" id="UP000799764"/>
    </source>
</evidence>
<protein>
    <recommendedName>
        <fullName evidence="7">Rhodopsin domain-containing protein</fullName>
    </recommendedName>
</protein>
<comment type="subcellular location">
    <subcellularLocation>
        <location evidence="1">Membrane</location>
        <topology evidence="1">Multi-pass membrane protein</topology>
    </subcellularLocation>
</comment>
<feature type="domain" description="Rhodopsin" evidence="7">
    <location>
        <begin position="56"/>
        <end position="296"/>
    </location>
</feature>
<evidence type="ECO:0000256" key="3">
    <source>
        <dbReference type="ARBA" id="ARBA00022989"/>
    </source>
</evidence>
<comment type="caution">
    <text evidence="8">The sequence shown here is derived from an EMBL/GenBank/DDBJ whole genome shotgun (WGS) entry which is preliminary data.</text>
</comment>
<evidence type="ECO:0000259" key="7">
    <source>
        <dbReference type="Pfam" id="PF20684"/>
    </source>
</evidence>
<gene>
    <name evidence="8" type="ORF">P171DRAFT_25331</name>
</gene>
<feature type="transmembrane region" description="Helical" evidence="6">
    <location>
        <begin position="275"/>
        <end position="296"/>
    </location>
</feature>
<accession>A0A9P4PJL9</accession>
<feature type="transmembrane region" description="Helical" evidence="6">
    <location>
        <begin position="198"/>
        <end position="223"/>
    </location>
</feature>
<dbReference type="GO" id="GO:0016020">
    <property type="term" value="C:membrane"/>
    <property type="evidence" value="ECO:0007669"/>
    <property type="project" value="UniProtKB-SubCell"/>
</dbReference>
<dbReference type="Proteomes" id="UP000799764">
    <property type="component" value="Unassembled WGS sequence"/>
</dbReference>
<dbReference type="OrthoDB" id="444631at2759"/>
<keyword evidence="9" id="KW-1185">Reference proteome</keyword>
<dbReference type="EMBL" id="MU001501">
    <property type="protein sequence ID" value="KAF2444071.1"/>
    <property type="molecule type" value="Genomic_DNA"/>
</dbReference>
<evidence type="ECO:0000256" key="1">
    <source>
        <dbReference type="ARBA" id="ARBA00004141"/>
    </source>
</evidence>
<dbReference type="Pfam" id="PF20684">
    <property type="entry name" value="Fung_rhodopsin"/>
    <property type="match status" value="1"/>
</dbReference>
<dbReference type="InterPro" id="IPR052337">
    <property type="entry name" value="SAT4-like"/>
</dbReference>
<name>A0A9P4PJL9_9PLEO</name>
<evidence type="ECO:0000256" key="5">
    <source>
        <dbReference type="ARBA" id="ARBA00038359"/>
    </source>
</evidence>
<feature type="transmembrane region" description="Helical" evidence="6">
    <location>
        <begin position="114"/>
        <end position="141"/>
    </location>
</feature>
<feature type="transmembrane region" description="Helical" evidence="6">
    <location>
        <begin position="153"/>
        <end position="178"/>
    </location>
</feature>
<evidence type="ECO:0000256" key="2">
    <source>
        <dbReference type="ARBA" id="ARBA00022692"/>
    </source>
</evidence>
<sequence length="373" mass="40916">MSQSTPSTSSSMFLIPAMPPPPGTQSNFTDPETNATTIRILNGLFLGLAFVLLLVRLFIRTTLPQNHKLGWDDWLCTVAVVASIVHTVLVYLVLELGYGRHFWDVQAISITHGKLVIFALVDMAYVVAVFLIKFSILLLYHRLFAIYAVSKRLIIVGYTSISLIMAGTLGNSIARVTVCTNIQTASTIPFCSGKNVNIVLIVVAVLNAVADFYILVIPVHRVAKIHTLRKKKAGVLVIFLGGLIACTMSLVRLAVITENLHSTDVLWNGSRVTPFTIIEMNLGIICSCMMFIPPFFTKSKVVIYSMKSALLSRTGMSLSKARSVESQIYTGEPQSQPQANTTPQQEVLEAWEKQTPDLELLAEVEASGVVHGH</sequence>
<keyword evidence="2 6" id="KW-0812">Transmembrane</keyword>
<evidence type="ECO:0000256" key="4">
    <source>
        <dbReference type="ARBA" id="ARBA00023136"/>
    </source>
</evidence>
<dbReference type="InterPro" id="IPR049326">
    <property type="entry name" value="Rhodopsin_dom_fungi"/>
</dbReference>
<organism evidence="8 9">
    <name type="scientific">Karstenula rhodostoma CBS 690.94</name>
    <dbReference type="NCBI Taxonomy" id="1392251"/>
    <lineage>
        <taxon>Eukaryota</taxon>
        <taxon>Fungi</taxon>
        <taxon>Dikarya</taxon>
        <taxon>Ascomycota</taxon>
        <taxon>Pezizomycotina</taxon>
        <taxon>Dothideomycetes</taxon>
        <taxon>Pleosporomycetidae</taxon>
        <taxon>Pleosporales</taxon>
        <taxon>Massarineae</taxon>
        <taxon>Didymosphaeriaceae</taxon>
        <taxon>Karstenula</taxon>
    </lineage>
</organism>
<dbReference type="AlphaFoldDB" id="A0A9P4PJL9"/>
<reference evidence="8" key="1">
    <citation type="journal article" date="2020" name="Stud. Mycol.">
        <title>101 Dothideomycetes genomes: a test case for predicting lifestyles and emergence of pathogens.</title>
        <authorList>
            <person name="Haridas S."/>
            <person name="Albert R."/>
            <person name="Binder M."/>
            <person name="Bloem J."/>
            <person name="Labutti K."/>
            <person name="Salamov A."/>
            <person name="Andreopoulos B."/>
            <person name="Baker S."/>
            <person name="Barry K."/>
            <person name="Bills G."/>
            <person name="Bluhm B."/>
            <person name="Cannon C."/>
            <person name="Castanera R."/>
            <person name="Culley D."/>
            <person name="Daum C."/>
            <person name="Ezra D."/>
            <person name="Gonzalez J."/>
            <person name="Henrissat B."/>
            <person name="Kuo A."/>
            <person name="Liang C."/>
            <person name="Lipzen A."/>
            <person name="Lutzoni F."/>
            <person name="Magnuson J."/>
            <person name="Mondo S."/>
            <person name="Nolan M."/>
            <person name="Ohm R."/>
            <person name="Pangilinan J."/>
            <person name="Park H.-J."/>
            <person name="Ramirez L."/>
            <person name="Alfaro M."/>
            <person name="Sun H."/>
            <person name="Tritt A."/>
            <person name="Yoshinaga Y."/>
            <person name="Zwiers L.-H."/>
            <person name="Turgeon B."/>
            <person name="Goodwin S."/>
            <person name="Spatafora J."/>
            <person name="Crous P."/>
            <person name="Grigoriev I."/>
        </authorList>
    </citation>
    <scope>NUCLEOTIDE SEQUENCE</scope>
    <source>
        <strain evidence="8">CBS 690.94</strain>
    </source>
</reference>
<dbReference type="PANTHER" id="PTHR33048:SF158">
    <property type="entry name" value="MEMBRANE PROTEIN PTH11-LIKE, PUTATIVE-RELATED"/>
    <property type="match status" value="1"/>
</dbReference>